<name>A0A494V4V0_9ACTN</name>
<reference evidence="1 2" key="1">
    <citation type="submission" date="2017-09" db="EMBL/GenBank/DDBJ databases">
        <authorList>
            <person name="Zhang H."/>
            <person name="Hu S."/>
            <person name="Xu J."/>
            <person name="He Z."/>
        </authorList>
    </citation>
    <scope>NUCLEOTIDE SEQUENCE [LARGE SCALE GENOMIC DNA]</scope>
    <source>
        <strain evidence="1 2">TXX3120</strain>
    </source>
</reference>
<dbReference type="EMBL" id="CP023407">
    <property type="protein sequence ID" value="AYL38221.1"/>
    <property type="molecule type" value="Genomic_DNA"/>
</dbReference>
<dbReference type="RefSeq" id="WP_121547524.1">
    <property type="nucleotide sequence ID" value="NZ_CP023407.1"/>
</dbReference>
<dbReference type="AlphaFoldDB" id="A0A494V4V0"/>
<accession>A0A494V4V0</accession>
<evidence type="ECO:0000313" key="1">
    <source>
        <dbReference type="EMBL" id="AYL38221.1"/>
    </source>
</evidence>
<sequence>MAETAYLFVLPDPGTPLGAPAVAVGDLECMETPAVLAWLHAHDVTADSDLLRVLPREADGSIPEDAERLPIPLSADEADRVRGACAPRSTAEVEAELRAFRHTNADRDRLISQALARGVPAHRIAQLTGLDPAEVAQITGA</sequence>
<dbReference type="GeneID" id="93885943"/>
<protein>
    <submittedName>
        <fullName evidence="1">Uncharacterized protein</fullName>
    </submittedName>
</protein>
<gene>
    <name evidence="1" type="ORF">CNQ36_24135</name>
</gene>
<organism evidence="1 2">
    <name type="scientific">Streptomyces fungicidicus</name>
    <dbReference type="NCBI Taxonomy" id="68203"/>
    <lineage>
        <taxon>Bacteria</taxon>
        <taxon>Bacillati</taxon>
        <taxon>Actinomycetota</taxon>
        <taxon>Actinomycetes</taxon>
        <taxon>Kitasatosporales</taxon>
        <taxon>Streptomycetaceae</taxon>
        <taxon>Streptomyces</taxon>
    </lineage>
</organism>
<keyword evidence="2" id="KW-1185">Reference proteome</keyword>
<dbReference type="Proteomes" id="UP000282170">
    <property type="component" value="Chromosome"/>
</dbReference>
<dbReference type="InterPro" id="IPR046045">
    <property type="entry name" value="DUF6003"/>
</dbReference>
<evidence type="ECO:0000313" key="2">
    <source>
        <dbReference type="Proteomes" id="UP000282170"/>
    </source>
</evidence>
<proteinExistence type="predicted"/>
<dbReference type="Pfam" id="PF19466">
    <property type="entry name" value="DUF6003"/>
    <property type="match status" value="1"/>
</dbReference>
<dbReference type="KEGG" id="sfug:CNQ36_24135"/>